<protein>
    <submittedName>
        <fullName evidence="7">Sensory protein</fullName>
    </submittedName>
</protein>
<dbReference type="InterPro" id="IPR004307">
    <property type="entry name" value="TspO_MBR"/>
</dbReference>
<reference evidence="7" key="2">
    <citation type="submission" date="2020-09" db="EMBL/GenBank/DDBJ databases">
        <authorList>
            <person name="Sun Q."/>
            <person name="Zhou Y."/>
        </authorList>
    </citation>
    <scope>NUCLEOTIDE SEQUENCE</scope>
    <source>
        <strain evidence="7">CGMCC 1.12751</strain>
    </source>
</reference>
<dbReference type="Proteomes" id="UP000625976">
    <property type="component" value="Unassembled WGS sequence"/>
</dbReference>
<dbReference type="InterPro" id="IPR038330">
    <property type="entry name" value="TspO/MBR-related_sf"/>
</dbReference>
<evidence type="ECO:0000256" key="5">
    <source>
        <dbReference type="ARBA" id="ARBA00023136"/>
    </source>
</evidence>
<feature type="transmembrane region" description="Helical" evidence="6">
    <location>
        <begin position="99"/>
        <end position="119"/>
    </location>
</feature>
<evidence type="ECO:0000256" key="2">
    <source>
        <dbReference type="ARBA" id="ARBA00007524"/>
    </source>
</evidence>
<dbReference type="GO" id="GO:0033013">
    <property type="term" value="P:tetrapyrrole metabolic process"/>
    <property type="evidence" value="ECO:0007669"/>
    <property type="project" value="UniProtKB-ARBA"/>
</dbReference>
<feature type="transmembrane region" description="Helical" evidence="6">
    <location>
        <begin position="75"/>
        <end position="93"/>
    </location>
</feature>
<dbReference type="PANTHER" id="PTHR10057:SF0">
    <property type="entry name" value="TRANSLOCATOR PROTEIN"/>
    <property type="match status" value="1"/>
</dbReference>
<comment type="subcellular location">
    <subcellularLocation>
        <location evidence="1">Membrane</location>
        <topology evidence="1">Multi-pass membrane protein</topology>
    </subcellularLocation>
</comment>
<gene>
    <name evidence="7" type="ORF">GCM10010976_19200</name>
</gene>
<organism evidence="7 8">
    <name type="scientific">Bizionia arctica</name>
    <dbReference type="NCBI Taxonomy" id="1495645"/>
    <lineage>
        <taxon>Bacteria</taxon>
        <taxon>Pseudomonadati</taxon>
        <taxon>Bacteroidota</taxon>
        <taxon>Flavobacteriia</taxon>
        <taxon>Flavobacteriales</taxon>
        <taxon>Flavobacteriaceae</taxon>
        <taxon>Bizionia</taxon>
    </lineage>
</organism>
<reference evidence="7" key="1">
    <citation type="journal article" date="2014" name="Int. J. Syst. Evol. Microbiol.">
        <title>Complete genome sequence of Corynebacterium casei LMG S-19264T (=DSM 44701T), isolated from a smear-ripened cheese.</title>
        <authorList>
            <consortium name="US DOE Joint Genome Institute (JGI-PGF)"/>
            <person name="Walter F."/>
            <person name="Albersmeier A."/>
            <person name="Kalinowski J."/>
            <person name="Ruckert C."/>
        </authorList>
    </citation>
    <scope>NUCLEOTIDE SEQUENCE</scope>
    <source>
        <strain evidence="7">CGMCC 1.12751</strain>
    </source>
</reference>
<evidence type="ECO:0000313" key="7">
    <source>
        <dbReference type="EMBL" id="GGG47979.1"/>
    </source>
</evidence>
<keyword evidence="4 6" id="KW-1133">Transmembrane helix</keyword>
<keyword evidence="5 6" id="KW-0472">Membrane</keyword>
<accession>A0A917GJE6</accession>
<keyword evidence="8" id="KW-1185">Reference proteome</keyword>
<dbReference type="PIRSF" id="PIRSF005859">
    <property type="entry name" value="PBR"/>
    <property type="match status" value="1"/>
</dbReference>
<proteinExistence type="inferred from homology"/>
<dbReference type="Gene3D" id="1.20.1260.100">
    <property type="entry name" value="TspO/MBR protein"/>
    <property type="match status" value="1"/>
</dbReference>
<dbReference type="EMBL" id="BMFQ01000002">
    <property type="protein sequence ID" value="GGG47979.1"/>
    <property type="molecule type" value="Genomic_DNA"/>
</dbReference>
<comment type="similarity">
    <text evidence="2">Belongs to the TspO/BZRP family.</text>
</comment>
<dbReference type="FunFam" id="1.20.1260.100:FF:000001">
    <property type="entry name" value="translocator protein 2"/>
    <property type="match status" value="1"/>
</dbReference>
<keyword evidence="3 6" id="KW-0812">Transmembrane</keyword>
<dbReference type="PANTHER" id="PTHR10057">
    <property type="entry name" value="PERIPHERAL-TYPE BENZODIAZEPINE RECEPTOR"/>
    <property type="match status" value="1"/>
</dbReference>
<evidence type="ECO:0000256" key="4">
    <source>
        <dbReference type="ARBA" id="ARBA00022989"/>
    </source>
</evidence>
<dbReference type="AlphaFoldDB" id="A0A917GJE6"/>
<evidence type="ECO:0000256" key="1">
    <source>
        <dbReference type="ARBA" id="ARBA00004141"/>
    </source>
</evidence>
<feature type="transmembrane region" description="Helical" evidence="6">
    <location>
        <begin position="7"/>
        <end position="26"/>
    </location>
</feature>
<comment type="caution">
    <text evidence="7">The sequence shown here is derived from an EMBL/GenBank/DDBJ whole genome shotgun (WGS) entry which is preliminary data.</text>
</comment>
<feature type="transmembrane region" description="Helical" evidence="6">
    <location>
        <begin position="131"/>
        <end position="151"/>
    </location>
</feature>
<name>A0A917GJE6_9FLAO</name>
<dbReference type="CDD" id="cd15904">
    <property type="entry name" value="TSPO_MBR"/>
    <property type="match status" value="1"/>
</dbReference>
<evidence type="ECO:0000256" key="3">
    <source>
        <dbReference type="ARBA" id="ARBA00022692"/>
    </source>
</evidence>
<evidence type="ECO:0000313" key="8">
    <source>
        <dbReference type="Proteomes" id="UP000625976"/>
    </source>
</evidence>
<dbReference type="RefSeq" id="WP_188464215.1">
    <property type="nucleotide sequence ID" value="NZ_BMFQ01000002.1"/>
</dbReference>
<sequence length="153" mass="17577">MKAYQRVLIFLVINFAALGIGSWLMGNGPASEWYTNLNQAPWTPPGWVFGVAWTSIMICFSFYMASLIKLKASKFVIGWFALQFVLNVSWNYVFFNQHLLPLGLWIILLLTIVVAVFLFKYKTVMKAKTWLIVPYVLWLLIASSLNAYILLNN</sequence>
<dbReference type="Pfam" id="PF03073">
    <property type="entry name" value="TspO_MBR"/>
    <property type="match status" value="1"/>
</dbReference>
<feature type="transmembrane region" description="Helical" evidence="6">
    <location>
        <begin position="46"/>
        <end position="68"/>
    </location>
</feature>
<dbReference type="GO" id="GO:0016020">
    <property type="term" value="C:membrane"/>
    <property type="evidence" value="ECO:0007669"/>
    <property type="project" value="UniProtKB-SubCell"/>
</dbReference>
<evidence type="ECO:0000256" key="6">
    <source>
        <dbReference type="SAM" id="Phobius"/>
    </source>
</evidence>